<accession>A0ABW0IAD5</accession>
<evidence type="ECO:0000313" key="2">
    <source>
        <dbReference type="EMBL" id="MFC5409500.1"/>
    </source>
</evidence>
<reference evidence="3" key="1">
    <citation type="journal article" date="2019" name="Int. J. Syst. Evol. Microbiol.">
        <title>The Global Catalogue of Microorganisms (GCM) 10K type strain sequencing project: providing services to taxonomists for standard genome sequencing and annotation.</title>
        <authorList>
            <consortium name="The Broad Institute Genomics Platform"/>
            <consortium name="The Broad Institute Genome Sequencing Center for Infectious Disease"/>
            <person name="Wu L."/>
            <person name="Ma J."/>
        </authorList>
    </citation>
    <scope>NUCLEOTIDE SEQUENCE [LARGE SCALE GENOMIC DNA]</scope>
    <source>
        <strain evidence="3">CCUG 55250</strain>
    </source>
</reference>
<comment type="caution">
    <text evidence="2">The sequence shown here is derived from an EMBL/GenBank/DDBJ whole genome shotgun (WGS) entry which is preliminary data.</text>
</comment>
<feature type="region of interest" description="Disordered" evidence="1">
    <location>
        <begin position="244"/>
        <end position="264"/>
    </location>
</feature>
<dbReference type="Proteomes" id="UP001596106">
    <property type="component" value="Unassembled WGS sequence"/>
</dbReference>
<gene>
    <name evidence="2" type="ORF">ACFPMF_09290</name>
</gene>
<organism evidence="2 3">
    <name type="scientific">Larkinella bovis</name>
    <dbReference type="NCBI Taxonomy" id="683041"/>
    <lineage>
        <taxon>Bacteria</taxon>
        <taxon>Pseudomonadati</taxon>
        <taxon>Bacteroidota</taxon>
        <taxon>Cytophagia</taxon>
        <taxon>Cytophagales</taxon>
        <taxon>Spirosomataceae</taxon>
        <taxon>Larkinella</taxon>
    </lineage>
</organism>
<dbReference type="RefSeq" id="WP_379843543.1">
    <property type="nucleotide sequence ID" value="NZ_JBHSMA010000002.1"/>
</dbReference>
<sequence length="264" mass="30173">MDDMLKPKAGRHSLMTTGLLLLTQFVGYSQCVVSRDDQGRLITVCQERAQAGSFLQNRPDFNSGISSPVAYLGSPYFSYPVWQNGTLELDYTNQRISCQLAYDLTTNRLLSRFENSPLEHPVLPAAFTLNGTRFVSLKARRNRVYYQVLYDGRLQLLKHTRCRLHSTPPAHRQRDDRFDGYFACQSHYYVKRNHQKPQPVSLNRPSILRALDDSVHSLAGFLTKKRFNEGELIEIARLQDSRPQTLPAEKPVPEIAQHPDGIVL</sequence>
<keyword evidence="3" id="KW-1185">Reference proteome</keyword>
<protein>
    <submittedName>
        <fullName evidence="2">Uncharacterized protein</fullName>
    </submittedName>
</protein>
<proteinExistence type="predicted"/>
<evidence type="ECO:0000313" key="3">
    <source>
        <dbReference type="Proteomes" id="UP001596106"/>
    </source>
</evidence>
<dbReference type="EMBL" id="JBHSMA010000002">
    <property type="protein sequence ID" value="MFC5409500.1"/>
    <property type="molecule type" value="Genomic_DNA"/>
</dbReference>
<evidence type="ECO:0000256" key="1">
    <source>
        <dbReference type="SAM" id="MobiDB-lite"/>
    </source>
</evidence>
<name>A0ABW0IAD5_9BACT</name>